<reference evidence="8" key="1">
    <citation type="submission" date="2023-11" db="EMBL/GenBank/DDBJ databases">
        <authorList>
            <person name="Alioto T."/>
            <person name="Alioto T."/>
            <person name="Gomez Garrido J."/>
        </authorList>
    </citation>
    <scope>NUCLEOTIDE SEQUENCE</scope>
</reference>
<dbReference type="GO" id="GO:0005666">
    <property type="term" value="C:RNA polymerase III complex"/>
    <property type="evidence" value="ECO:0007669"/>
    <property type="project" value="UniProtKB-UniRule"/>
</dbReference>
<dbReference type="GO" id="GO:0005654">
    <property type="term" value="C:nucleoplasm"/>
    <property type="evidence" value="ECO:0007669"/>
    <property type="project" value="UniProtKB-ARBA"/>
</dbReference>
<dbReference type="InterPro" id="IPR036390">
    <property type="entry name" value="WH_DNA-bd_sf"/>
</dbReference>
<dbReference type="Gene3D" id="1.10.10.10">
    <property type="entry name" value="Winged helix-like DNA-binding domain superfamily/Winged helix DNA-binding domain"/>
    <property type="match status" value="1"/>
</dbReference>
<organism evidence="8 9">
    <name type="scientific">Lecanosticta acicola</name>
    <dbReference type="NCBI Taxonomy" id="111012"/>
    <lineage>
        <taxon>Eukaryota</taxon>
        <taxon>Fungi</taxon>
        <taxon>Dikarya</taxon>
        <taxon>Ascomycota</taxon>
        <taxon>Pezizomycotina</taxon>
        <taxon>Dothideomycetes</taxon>
        <taxon>Dothideomycetidae</taxon>
        <taxon>Mycosphaerellales</taxon>
        <taxon>Mycosphaerellaceae</taxon>
        <taxon>Lecanosticta</taxon>
    </lineage>
</organism>
<dbReference type="EMBL" id="CAVMBE010000046">
    <property type="protein sequence ID" value="CAK4031292.1"/>
    <property type="molecule type" value="Genomic_DNA"/>
</dbReference>
<evidence type="ECO:0000256" key="3">
    <source>
        <dbReference type="ARBA" id="ARBA00022478"/>
    </source>
</evidence>
<keyword evidence="9" id="KW-1185">Reference proteome</keyword>
<comment type="subcellular location">
    <subcellularLocation>
        <location evidence="1 6">Nucleus</location>
    </subcellularLocation>
</comment>
<proteinExistence type="inferred from homology"/>
<evidence type="ECO:0000256" key="2">
    <source>
        <dbReference type="ARBA" id="ARBA00011038"/>
    </source>
</evidence>
<dbReference type="PIRSF" id="PIRSF028763">
    <property type="entry name" value="RNA_pol_Rpc34"/>
    <property type="match status" value="1"/>
</dbReference>
<keyword evidence="4 6" id="KW-0804">Transcription</keyword>
<evidence type="ECO:0000256" key="6">
    <source>
        <dbReference type="PIRNR" id="PIRNR028763"/>
    </source>
</evidence>
<dbReference type="Pfam" id="PF05158">
    <property type="entry name" value="RNA_pol_Rpc34"/>
    <property type="match status" value="1"/>
</dbReference>
<keyword evidence="3 6" id="KW-0240">DNA-directed RNA polymerase</keyword>
<evidence type="ECO:0000313" key="8">
    <source>
        <dbReference type="EMBL" id="CAK4031292.1"/>
    </source>
</evidence>
<dbReference type="SUPFAM" id="SSF46785">
    <property type="entry name" value="Winged helix' DNA-binding domain"/>
    <property type="match status" value="1"/>
</dbReference>
<feature type="region of interest" description="Disordered" evidence="7">
    <location>
        <begin position="204"/>
        <end position="234"/>
    </location>
</feature>
<dbReference type="InterPro" id="IPR016049">
    <property type="entry name" value="RNA_pol_Rpc34-like"/>
</dbReference>
<dbReference type="GO" id="GO:0005737">
    <property type="term" value="C:cytoplasm"/>
    <property type="evidence" value="ECO:0007669"/>
    <property type="project" value="UniProtKB-ARBA"/>
</dbReference>
<dbReference type="PANTHER" id="PTHR12780">
    <property type="entry name" value="RNA POLYMERASE III DNA DIRECTED , 39KD SUBUNIT-RELATED"/>
    <property type="match status" value="1"/>
</dbReference>
<evidence type="ECO:0000256" key="1">
    <source>
        <dbReference type="ARBA" id="ARBA00004123"/>
    </source>
</evidence>
<keyword evidence="5 6" id="KW-0539">Nucleus</keyword>
<dbReference type="InterPro" id="IPR036388">
    <property type="entry name" value="WH-like_DNA-bd_sf"/>
</dbReference>
<dbReference type="GO" id="GO:0006383">
    <property type="term" value="P:transcription by RNA polymerase III"/>
    <property type="evidence" value="ECO:0007669"/>
    <property type="project" value="UniProtKB-UniRule"/>
</dbReference>
<dbReference type="AlphaFoldDB" id="A0AAI8Z2L3"/>
<evidence type="ECO:0000313" key="9">
    <source>
        <dbReference type="Proteomes" id="UP001296104"/>
    </source>
</evidence>
<evidence type="ECO:0000256" key="7">
    <source>
        <dbReference type="SAM" id="MobiDB-lite"/>
    </source>
</evidence>
<name>A0AAI8Z2L3_9PEZI</name>
<protein>
    <recommendedName>
        <fullName evidence="6">DNA-directed RNA polymerase III subunit RPC6</fullName>
        <shortName evidence="6">RNA polymerase III subunit C6</shortName>
    </recommendedName>
</protein>
<comment type="caution">
    <text evidence="8">The sequence shown here is derived from an EMBL/GenBank/DDBJ whole genome shotgun (WGS) entry which is preliminary data.</text>
</comment>
<comment type="function">
    <text evidence="6">DNA-dependent RNA polymerase catalyzes the transcription of DNA into RNA using the four ribonucleoside triphosphates as substrates. Specific peripheric component of RNA polymerase III which synthesizes small RNAs, such as 5S rRNA and tRNAs.</text>
</comment>
<dbReference type="InterPro" id="IPR007832">
    <property type="entry name" value="RNA_pol_Rpc34"/>
</dbReference>
<evidence type="ECO:0000256" key="5">
    <source>
        <dbReference type="ARBA" id="ARBA00023242"/>
    </source>
</evidence>
<dbReference type="FunFam" id="1.10.10.10:FF:000116">
    <property type="entry name" value="DNA-directed RNA polymerase III subunit RPC6"/>
    <property type="match status" value="1"/>
</dbReference>
<accession>A0AAI8Z2L3</accession>
<dbReference type="Proteomes" id="UP001296104">
    <property type="component" value="Unassembled WGS sequence"/>
</dbReference>
<sequence length="381" mass="43112">MAEKAEKSEKKQLAVAADKLYVTVANASRDEQSGARSKTFGQEQLMAHAGLESPKELMALVQYLTNENLFRTLRVEKKLVWSARPREAARQISALDRDEKLIYEVIEESHTQGTWARFVKQKTNITPNAVTKALAKMEKSMLIKSIKSVKNPLQKTYMLYHLVPSEDVTGNSFFDAGDLDESFRDELMNLIVFWVRQQSWADGKKTSRRRGPDSPILVAEDADSANKKRKRATDIEELPLGTKRRSLKFDPETDFTQLIFRAGSHKYPTAEDIHEFVITSDAIKATKGSTLTAQEIKGLLDVLVWDDKLEKVPNSEGSWGYRTVRGVTFKPPGAMYDEYEEHAGNGLTQAPCGRCPVFDLCHEDSPVNPAECVYFSKWLER</sequence>
<gene>
    <name evidence="8" type="ORF">LECACI_7A006450</name>
</gene>
<comment type="similarity">
    <text evidence="2 6">Belongs to the eukaryotic RPC34/RPC39 RNA polymerase subunit family.</text>
</comment>
<evidence type="ECO:0000256" key="4">
    <source>
        <dbReference type="ARBA" id="ARBA00023163"/>
    </source>
</evidence>